<proteinExistence type="inferred from homology"/>
<feature type="transmembrane region" description="Helical" evidence="7">
    <location>
        <begin position="318"/>
        <end position="344"/>
    </location>
</feature>
<feature type="transmembrane region" description="Helical" evidence="7">
    <location>
        <begin position="181"/>
        <end position="203"/>
    </location>
</feature>
<evidence type="ECO:0000256" key="3">
    <source>
        <dbReference type="ARBA" id="ARBA00022692"/>
    </source>
</evidence>
<dbReference type="GO" id="GO:0005886">
    <property type="term" value="C:plasma membrane"/>
    <property type="evidence" value="ECO:0007669"/>
    <property type="project" value="UniProtKB-SubCell"/>
</dbReference>
<dbReference type="PRINTS" id="PR00447">
    <property type="entry name" value="NATRESASSCMP"/>
</dbReference>
<dbReference type="NCBIfam" id="NF001923">
    <property type="entry name" value="PRK00701.1"/>
    <property type="match status" value="1"/>
</dbReference>
<comment type="function">
    <text evidence="7">H(+)-stimulated, divalent metal cation uptake system.</text>
</comment>
<keyword evidence="7" id="KW-0406">Ion transport</keyword>
<accession>A0A4R5QEA2</accession>
<evidence type="ECO:0000256" key="5">
    <source>
        <dbReference type="ARBA" id="ARBA00022989"/>
    </source>
</evidence>
<comment type="subcellular location">
    <subcellularLocation>
        <location evidence="7">Cell membrane</location>
        <topology evidence="7">Multi-pass membrane protein</topology>
    </subcellularLocation>
    <subcellularLocation>
        <location evidence="1">Membrane</location>
        <topology evidence="1">Multi-pass membrane protein</topology>
    </subcellularLocation>
</comment>
<dbReference type="GO" id="GO:0015293">
    <property type="term" value="F:symporter activity"/>
    <property type="evidence" value="ECO:0007669"/>
    <property type="project" value="UniProtKB-UniRule"/>
</dbReference>
<feature type="compositionally biased region" description="Low complexity" evidence="8">
    <location>
        <begin position="1"/>
        <end position="16"/>
    </location>
</feature>
<comment type="similarity">
    <text evidence="7">Belongs to the NRAMP family.</text>
</comment>
<feature type="transmembrane region" description="Helical" evidence="7">
    <location>
        <begin position="389"/>
        <end position="414"/>
    </location>
</feature>
<evidence type="ECO:0000256" key="8">
    <source>
        <dbReference type="SAM" id="MobiDB-lite"/>
    </source>
</evidence>
<dbReference type="NCBIfam" id="TIGR01197">
    <property type="entry name" value="nramp"/>
    <property type="match status" value="1"/>
</dbReference>
<dbReference type="PANTHER" id="PTHR11706">
    <property type="entry name" value="SOLUTE CARRIER PROTEIN FAMILY 11 MEMBER"/>
    <property type="match status" value="1"/>
</dbReference>
<feature type="transmembrane region" description="Helical" evidence="7">
    <location>
        <begin position="43"/>
        <end position="62"/>
    </location>
</feature>
<keyword evidence="7" id="KW-1003">Cell membrane</keyword>
<feature type="transmembrane region" description="Helical" evidence="7">
    <location>
        <begin position="228"/>
        <end position="246"/>
    </location>
</feature>
<feature type="transmembrane region" description="Helical" evidence="7">
    <location>
        <begin position="153"/>
        <end position="174"/>
    </location>
</feature>
<keyword evidence="3 7" id="KW-0812">Transmembrane</keyword>
<dbReference type="GO" id="GO:0046872">
    <property type="term" value="F:metal ion binding"/>
    <property type="evidence" value="ECO:0007669"/>
    <property type="project" value="UniProtKB-UniRule"/>
</dbReference>
<evidence type="ECO:0000313" key="9">
    <source>
        <dbReference type="EMBL" id="TDH61532.1"/>
    </source>
</evidence>
<dbReference type="GO" id="GO:0005384">
    <property type="term" value="F:manganese ion transmembrane transporter activity"/>
    <property type="evidence" value="ECO:0007669"/>
    <property type="project" value="TreeGrafter"/>
</dbReference>
<feature type="region of interest" description="Disordered" evidence="8">
    <location>
        <begin position="1"/>
        <end position="27"/>
    </location>
</feature>
<dbReference type="InterPro" id="IPR001046">
    <property type="entry name" value="NRAMP_fam"/>
</dbReference>
<keyword evidence="6 7" id="KW-0472">Membrane</keyword>
<gene>
    <name evidence="7" type="primary">mntH</name>
    <name evidence="9" type="ORF">E2C06_16390</name>
</gene>
<dbReference type="RefSeq" id="WP_133289688.1">
    <property type="nucleotide sequence ID" value="NZ_SMSJ01000020.1"/>
</dbReference>
<feature type="transmembrane region" description="Helical" evidence="7">
    <location>
        <begin position="426"/>
        <end position="448"/>
    </location>
</feature>
<evidence type="ECO:0000256" key="6">
    <source>
        <dbReference type="ARBA" id="ARBA00023136"/>
    </source>
</evidence>
<keyword evidence="10" id="KW-1185">Reference proteome</keyword>
<dbReference type="GO" id="GO:0015086">
    <property type="term" value="F:cadmium ion transmembrane transporter activity"/>
    <property type="evidence" value="ECO:0007669"/>
    <property type="project" value="TreeGrafter"/>
</dbReference>
<dbReference type="NCBIfam" id="NF037982">
    <property type="entry name" value="Nramp_1"/>
    <property type="match status" value="1"/>
</dbReference>
<dbReference type="EMBL" id="SMSJ01000020">
    <property type="protein sequence ID" value="TDH61532.1"/>
    <property type="molecule type" value="Genomic_DNA"/>
</dbReference>
<evidence type="ECO:0000256" key="7">
    <source>
        <dbReference type="HAMAP-Rule" id="MF_00221"/>
    </source>
</evidence>
<dbReference type="Pfam" id="PF01566">
    <property type="entry name" value="Nramp"/>
    <property type="match status" value="1"/>
</dbReference>
<dbReference type="HAMAP" id="MF_00221">
    <property type="entry name" value="NRAMP"/>
    <property type="match status" value="1"/>
</dbReference>
<organism evidence="9 10">
    <name type="scientific">Dankookia rubra</name>
    <dbReference type="NCBI Taxonomy" id="1442381"/>
    <lineage>
        <taxon>Bacteria</taxon>
        <taxon>Pseudomonadati</taxon>
        <taxon>Pseudomonadota</taxon>
        <taxon>Alphaproteobacteria</taxon>
        <taxon>Acetobacterales</taxon>
        <taxon>Roseomonadaceae</taxon>
        <taxon>Dankookia</taxon>
    </lineage>
</organism>
<sequence length="453" mass="47854">MLTRPDQAADPAEAAASPMGPLPEGRSLPEMHRSVVIPNAAGWLRRLMAFIGPGYLVAVGYMDPGNWATALAGGSAFGYTLLSVALLSSLMAMLLQALCARIGIATGRDLAQLCRDRFPRPVNLALWALAEIAICATDLAELIGTAIALQLLFGIPLLAGVLLTALDALLILWLQHRGVRWLEALVAGLIFLVFGCFGIQLVWAQPDWAAVLNGYLPSASIVTDQQQLYIAIGILGATVMPHNLYLHTAVVQSRAYGNGGAAKREAIRFATIDSSAALCLALLVNSAILITAAAVFHAGGRTEVAEIQEAYELLTPMVGTAAAATLFAVALLACGLNATVTATLAGQVVMEGFLGLRLPAVVRRLVTRLVAIVPAVIVTWSYGTSGTAQLLILSQVVLCLQLPFAVIPLMLFASDRTRLGPLVAPRWQLVLGWATTMVIVAMNLKLLWDVVAG</sequence>
<comment type="caution">
    <text evidence="9">The sequence shown here is derived from an EMBL/GenBank/DDBJ whole genome shotgun (WGS) entry which is preliminary data.</text>
</comment>
<dbReference type="Proteomes" id="UP000295096">
    <property type="component" value="Unassembled WGS sequence"/>
</dbReference>
<name>A0A4R5QEA2_9PROT</name>
<evidence type="ECO:0000256" key="1">
    <source>
        <dbReference type="ARBA" id="ARBA00004141"/>
    </source>
</evidence>
<keyword evidence="4 7" id="KW-0769">Symport</keyword>
<dbReference type="PANTHER" id="PTHR11706:SF33">
    <property type="entry name" value="NATURAL RESISTANCE-ASSOCIATED MACROPHAGE PROTEIN 2"/>
    <property type="match status" value="1"/>
</dbReference>
<feature type="transmembrane region" description="Helical" evidence="7">
    <location>
        <begin position="124"/>
        <end position="147"/>
    </location>
</feature>
<keyword evidence="2 7" id="KW-0813">Transport</keyword>
<evidence type="ECO:0000313" key="10">
    <source>
        <dbReference type="Proteomes" id="UP000295096"/>
    </source>
</evidence>
<protein>
    <recommendedName>
        <fullName evidence="7">Divalent metal cation transporter MntH</fullName>
    </recommendedName>
</protein>
<reference evidence="9 10" key="1">
    <citation type="journal article" date="2016" name="J. Microbiol.">
        <title>Dankookia rubra gen. nov., sp. nov., an alphaproteobacterium isolated from sediment of a shallow stream.</title>
        <authorList>
            <person name="Kim W.H."/>
            <person name="Kim D.H."/>
            <person name="Kang K."/>
            <person name="Ahn T.Y."/>
        </authorList>
    </citation>
    <scope>NUCLEOTIDE SEQUENCE [LARGE SCALE GENOMIC DNA]</scope>
    <source>
        <strain evidence="9 10">JCM30602</strain>
    </source>
</reference>
<dbReference type="AlphaFoldDB" id="A0A4R5QEA2"/>
<feature type="transmembrane region" description="Helical" evidence="7">
    <location>
        <begin position="365"/>
        <end position="383"/>
    </location>
</feature>
<dbReference type="OrthoDB" id="9787548at2"/>
<feature type="transmembrane region" description="Helical" evidence="7">
    <location>
        <begin position="277"/>
        <end position="298"/>
    </location>
</feature>
<evidence type="ECO:0000256" key="4">
    <source>
        <dbReference type="ARBA" id="ARBA00022847"/>
    </source>
</evidence>
<feature type="transmembrane region" description="Helical" evidence="7">
    <location>
        <begin position="82"/>
        <end position="104"/>
    </location>
</feature>
<evidence type="ECO:0000256" key="2">
    <source>
        <dbReference type="ARBA" id="ARBA00022448"/>
    </source>
</evidence>
<dbReference type="GO" id="GO:0034755">
    <property type="term" value="P:iron ion transmembrane transport"/>
    <property type="evidence" value="ECO:0007669"/>
    <property type="project" value="TreeGrafter"/>
</dbReference>
<keyword evidence="5 7" id="KW-1133">Transmembrane helix</keyword>